<organism evidence="2 3">
    <name type="scientific">Cavenderia fasciculata</name>
    <name type="common">Slime mold</name>
    <name type="synonym">Dictyostelium fasciculatum</name>
    <dbReference type="NCBI Taxonomy" id="261658"/>
    <lineage>
        <taxon>Eukaryota</taxon>
        <taxon>Amoebozoa</taxon>
        <taxon>Evosea</taxon>
        <taxon>Eumycetozoa</taxon>
        <taxon>Dictyostelia</taxon>
        <taxon>Acytosteliales</taxon>
        <taxon>Cavenderiaceae</taxon>
        <taxon>Cavenderia</taxon>
    </lineage>
</organism>
<dbReference type="AlphaFoldDB" id="F4Q351"/>
<feature type="compositionally biased region" description="Gly residues" evidence="1">
    <location>
        <begin position="58"/>
        <end position="84"/>
    </location>
</feature>
<evidence type="ECO:0000256" key="1">
    <source>
        <dbReference type="SAM" id="MobiDB-lite"/>
    </source>
</evidence>
<protein>
    <submittedName>
        <fullName evidence="2">Uncharacterized protein</fullName>
    </submittedName>
</protein>
<dbReference type="RefSeq" id="XP_004355247.1">
    <property type="nucleotide sequence ID" value="XM_004355195.1"/>
</dbReference>
<feature type="region of interest" description="Disordered" evidence="1">
    <location>
        <begin position="1"/>
        <end position="20"/>
    </location>
</feature>
<sequence>MRKNPIIHHTQQSTINKKSLTQLSYPSKQFGGSRHVSYIADGVSDMQAGMDVANKHNSGGGGGGKGGKGGGGGGGGGGKGGGKGNNIDIDIDIDIGGK</sequence>
<gene>
    <name evidence="2" type="ORF">DFA_07751</name>
</gene>
<evidence type="ECO:0000313" key="3">
    <source>
        <dbReference type="Proteomes" id="UP000007797"/>
    </source>
</evidence>
<dbReference type="Proteomes" id="UP000007797">
    <property type="component" value="Unassembled WGS sequence"/>
</dbReference>
<keyword evidence="3" id="KW-1185">Reference proteome</keyword>
<dbReference type="EMBL" id="GL883021">
    <property type="protein sequence ID" value="EGG16773.1"/>
    <property type="molecule type" value="Genomic_DNA"/>
</dbReference>
<dbReference type="KEGG" id="dfa:DFA_07751"/>
<feature type="region of interest" description="Disordered" evidence="1">
    <location>
        <begin position="50"/>
        <end position="98"/>
    </location>
</feature>
<proteinExistence type="predicted"/>
<accession>F4Q351</accession>
<feature type="compositionally biased region" description="Acidic residues" evidence="1">
    <location>
        <begin position="89"/>
        <end position="98"/>
    </location>
</feature>
<reference evidence="3" key="1">
    <citation type="journal article" date="2011" name="Genome Res.">
        <title>Phylogeny-wide analysis of social amoeba genomes highlights ancient origins for complex intercellular communication.</title>
        <authorList>
            <person name="Heidel A.J."/>
            <person name="Lawal H.M."/>
            <person name="Felder M."/>
            <person name="Schilde C."/>
            <person name="Helps N.R."/>
            <person name="Tunggal B."/>
            <person name="Rivero F."/>
            <person name="John U."/>
            <person name="Schleicher M."/>
            <person name="Eichinger L."/>
            <person name="Platzer M."/>
            <person name="Noegel A.A."/>
            <person name="Schaap P."/>
            <person name="Gloeckner G."/>
        </authorList>
    </citation>
    <scope>NUCLEOTIDE SEQUENCE [LARGE SCALE GENOMIC DNA]</scope>
    <source>
        <strain evidence="3">SH3</strain>
    </source>
</reference>
<feature type="compositionally biased region" description="Polar residues" evidence="1">
    <location>
        <begin position="9"/>
        <end position="20"/>
    </location>
</feature>
<name>F4Q351_CACFS</name>
<dbReference type="GeneID" id="14869241"/>
<evidence type="ECO:0000313" key="2">
    <source>
        <dbReference type="EMBL" id="EGG16773.1"/>
    </source>
</evidence>